<keyword evidence="10" id="KW-0812">Transmembrane</keyword>
<evidence type="ECO:0000256" key="7">
    <source>
        <dbReference type="PIRSR" id="PIRSR601577-1"/>
    </source>
</evidence>
<evidence type="ECO:0000256" key="2">
    <source>
        <dbReference type="ARBA" id="ARBA00022670"/>
    </source>
</evidence>
<dbReference type="Gene3D" id="3.10.170.20">
    <property type="match status" value="1"/>
</dbReference>
<evidence type="ECO:0000256" key="9">
    <source>
        <dbReference type="RuleBase" id="RU366077"/>
    </source>
</evidence>
<dbReference type="EMBL" id="KQ415845">
    <property type="protein sequence ID" value="KOG00170.1"/>
    <property type="molecule type" value="Genomic_DNA"/>
</dbReference>
<keyword evidence="5 8" id="KW-0862">Zinc</keyword>
<evidence type="ECO:0000256" key="6">
    <source>
        <dbReference type="ARBA" id="ARBA00023049"/>
    </source>
</evidence>
<keyword evidence="6 8" id="KW-0482">Metalloprotease</keyword>
<comment type="cofactor">
    <cofactor evidence="8 9">
        <name>Zn(2+)</name>
        <dbReference type="ChEBI" id="CHEBI:29105"/>
    </cofactor>
    <text evidence="8 9">Binds 1 zinc ion per subunit.</text>
</comment>
<feature type="signal peptide" evidence="9">
    <location>
        <begin position="1"/>
        <end position="23"/>
    </location>
</feature>
<name>A0A0L8IGN1_OCTBM</name>
<feature type="transmembrane region" description="Helical" evidence="10">
    <location>
        <begin position="668"/>
        <end position="689"/>
    </location>
</feature>
<dbReference type="Gene3D" id="2.30.34.10">
    <property type="entry name" value="Leishmanolysin domain 4"/>
    <property type="match status" value="1"/>
</dbReference>
<protein>
    <recommendedName>
        <fullName evidence="9">Leishmanolysin-like peptidase</fullName>
        <ecNumber evidence="9">3.4.24.-</ecNumber>
    </recommendedName>
</protein>
<dbReference type="GO" id="GO:0005737">
    <property type="term" value="C:cytoplasm"/>
    <property type="evidence" value="ECO:0007669"/>
    <property type="project" value="TreeGrafter"/>
</dbReference>
<organism evidence="11">
    <name type="scientific">Octopus bimaculoides</name>
    <name type="common">California two-spotted octopus</name>
    <dbReference type="NCBI Taxonomy" id="37653"/>
    <lineage>
        <taxon>Eukaryota</taxon>
        <taxon>Metazoa</taxon>
        <taxon>Spiralia</taxon>
        <taxon>Lophotrochozoa</taxon>
        <taxon>Mollusca</taxon>
        <taxon>Cephalopoda</taxon>
        <taxon>Coleoidea</taxon>
        <taxon>Octopodiformes</taxon>
        <taxon>Octopoda</taxon>
        <taxon>Incirrata</taxon>
        <taxon>Octopodidae</taxon>
        <taxon>Octopus</taxon>
    </lineage>
</organism>
<dbReference type="PANTHER" id="PTHR10942">
    <property type="entry name" value="LEISHMANOLYSIN-LIKE PEPTIDASE"/>
    <property type="match status" value="1"/>
</dbReference>
<feature type="binding site" evidence="8">
    <location>
        <position position="315"/>
    </location>
    <ligand>
        <name>Zn(2+)</name>
        <dbReference type="ChEBI" id="CHEBI:29105"/>
        <note>catalytic</note>
    </ligand>
</feature>
<dbReference type="OMA" id="CTERGAY"/>
<sequence>MYRLYLLLVVLVVLLLAVARLKAECLHDKVQTTNLVQQYLQYEQSPSETRLRRSASKFMPIRISPFFLDFNDVVISSLLKKVVNRAISKISQLLSVVRALNSLLLARSACHTKWSDGPNKHKCSGLERRYDGEYCLEIVKIPDDHLEGFSVWNRTGKEPVKTYFSSGPGVNDTDYLLYVSVKESSNCWLKDKHVIAFAGYCQTDQSGRPISGMINFCPNQLDVDEDSMYVVAMHELFHAVGFSKSLLKKFETCKPAFEDSELPCISSVDSSLATSGRQRLTLPSVVRKARQHFGCSTDVDYGVLMETKDGQLLSHWDQRMMESSIMVPTAGLSHQTVIDPITLAVFESSGWYKVNYAASDKFLWGKGAGCKFGLAETCVNDTEFFCSGSEEGCHFLHKDKATCQSGIFLEPCGIFQSKAENRCSISDKTSLKAYGEIFSHRSRCFYSNLTSDISSAYEMKGMCYEYRCRGRHKIDIRVRDTKWTSCPAGKSITLPGYKGVVVCPKILSVLCTKANRETGTKPPRWTKKFSAEPPTTSYSSPYIFNVIFEDMDYHELLKADQIPNLPQIIIDKIIEIQPLDRRRLVNFLVRRGSIVVTFQLLPPNANMSGPDSKYVYTVLHEAVFAGNFSIVLPHTGRRHTATYISDTPMFDDDEVLPPGQSGLSMGEMFATGTVLAVAFILIIIAAICFQNRCCSCNS</sequence>
<keyword evidence="2 9" id="KW-0645">Protease</keyword>
<keyword evidence="4 9" id="KW-0378">Hydrolase</keyword>
<dbReference type="Gene3D" id="3.90.132.10">
    <property type="entry name" value="Leishmanolysin , domain 2"/>
    <property type="match status" value="1"/>
</dbReference>
<dbReference type="EMBL" id="KQ415845">
    <property type="protein sequence ID" value="KOG00168.1"/>
    <property type="molecule type" value="Genomic_DNA"/>
</dbReference>
<feature type="binding site" evidence="8">
    <location>
        <position position="234"/>
    </location>
    <ligand>
        <name>Zn(2+)</name>
        <dbReference type="ChEBI" id="CHEBI:29105"/>
        <note>catalytic</note>
    </ligand>
</feature>
<gene>
    <name evidence="11" type="ORF">OCBIM_22007630mg</name>
</gene>
<keyword evidence="10" id="KW-1133">Transmembrane helix</keyword>
<dbReference type="PRINTS" id="PR00782">
    <property type="entry name" value="LSHMANOLYSIN"/>
</dbReference>
<dbReference type="PANTHER" id="PTHR10942:SF6">
    <property type="entry name" value="CILIATED LEFT-RIGHT ORGANIZER METALLOPEPTIDASE"/>
    <property type="match status" value="1"/>
</dbReference>
<dbReference type="GO" id="GO:0046872">
    <property type="term" value="F:metal ion binding"/>
    <property type="evidence" value="ECO:0007669"/>
    <property type="project" value="UniProtKB-KW"/>
</dbReference>
<dbReference type="InterPro" id="IPR001577">
    <property type="entry name" value="Peptidase_M8"/>
</dbReference>
<dbReference type="GO" id="GO:0006508">
    <property type="term" value="P:proteolysis"/>
    <property type="evidence" value="ECO:0007669"/>
    <property type="project" value="UniProtKB-KW"/>
</dbReference>
<dbReference type="AlphaFoldDB" id="A0A0L8IGN1"/>
<evidence type="ECO:0000256" key="3">
    <source>
        <dbReference type="ARBA" id="ARBA00022723"/>
    </source>
</evidence>
<dbReference type="KEGG" id="obi:106869108"/>
<keyword evidence="10" id="KW-0472">Membrane</keyword>
<evidence type="ECO:0000256" key="10">
    <source>
        <dbReference type="SAM" id="Phobius"/>
    </source>
</evidence>
<dbReference type="OrthoDB" id="527990at2759"/>
<feature type="active site" evidence="7">
    <location>
        <position position="235"/>
    </location>
</feature>
<dbReference type="GO" id="GO:0007155">
    <property type="term" value="P:cell adhesion"/>
    <property type="evidence" value="ECO:0007669"/>
    <property type="project" value="InterPro"/>
</dbReference>
<evidence type="ECO:0000256" key="4">
    <source>
        <dbReference type="ARBA" id="ARBA00022801"/>
    </source>
</evidence>
<evidence type="ECO:0000256" key="5">
    <source>
        <dbReference type="ARBA" id="ARBA00022833"/>
    </source>
</evidence>
<feature type="chain" id="PRO_5007416416" description="Leishmanolysin-like peptidase" evidence="9">
    <location>
        <begin position="24"/>
        <end position="698"/>
    </location>
</feature>
<dbReference type="EC" id="3.4.24.-" evidence="9"/>
<accession>A0A0L8IGN1</accession>
<feature type="binding site" evidence="8">
    <location>
        <position position="238"/>
    </location>
    <ligand>
        <name>Zn(2+)</name>
        <dbReference type="ChEBI" id="CHEBI:29105"/>
        <note>catalytic</note>
    </ligand>
</feature>
<keyword evidence="3 8" id="KW-0479">Metal-binding</keyword>
<evidence type="ECO:0000256" key="8">
    <source>
        <dbReference type="PIRSR" id="PIRSR601577-2"/>
    </source>
</evidence>
<dbReference type="SUPFAM" id="SSF55486">
    <property type="entry name" value="Metalloproteases ('zincins'), catalytic domain"/>
    <property type="match status" value="1"/>
</dbReference>
<dbReference type="GO" id="GO:0004222">
    <property type="term" value="F:metalloendopeptidase activity"/>
    <property type="evidence" value="ECO:0007669"/>
    <property type="project" value="UniProtKB-UniRule"/>
</dbReference>
<dbReference type="Pfam" id="PF01457">
    <property type="entry name" value="Peptidase_M8"/>
    <property type="match status" value="2"/>
</dbReference>
<evidence type="ECO:0000313" key="11">
    <source>
        <dbReference type="EMBL" id="KOG00169.1"/>
    </source>
</evidence>
<dbReference type="EMBL" id="KQ415845">
    <property type="protein sequence ID" value="KOG00169.1"/>
    <property type="molecule type" value="Genomic_DNA"/>
</dbReference>
<evidence type="ECO:0000256" key="1">
    <source>
        <dbReference type="ARBA" id="ARBA00005860"/>
    </source>
</evidence>
<proteinExistence type="inferred from homology"/>
<dbReference type="GO" id="GO:0016020">
    <property type="term" value="C:membrane"/>
    <property type="evidence" value="ECO:0007669"/>
    <property type="project" value="InterPro"/>
</dbReference>
<comment type="similarity">
    <text evidence="1 9">Belongs to the peptidase M8 family.</text>
</comment>
<reference evidence="11" key="1">
    <citation type="submission" date="2015-07" db="EMBL/GenBank/DDBJ databases">
        <title>MeaNS - Measles Nucleotide Surveillance Program.</title>
        <authorList>
            <person name="Tran T."/>
            <person name="Druce J."/>
        </authorList>
    </citation>
    <scope>NUCLEOTIDE SEQUENCE</scope>
    <source>
        <strain evidence="11">UCB-OBI-ISO-001</strain>
        <tissue evidence="11">Gonad</tissue>
    </source>
</reference>
<keyword evidence="9" id="KW-0732">Signal</keyword>